<keyword evidence="5 13" id="KW-0106">Calcium</keyword>
<dbReference type="PIRSF" id="PIRSF002937">
    <property type="entry name" value="Res_reg_Spo0A"/>
    <property type="match status" value="1"/>
</dbReference>
<comment type="function">
    <text evidence="12">May play the central regulatory role in sporulation. It may be an element of the effector pathway responsible for the activation of sporulation genes in response to nutritional stress. Spo0A may act in concert with Spo0H (a sigma factor) to control the expression of some genes that are critical to the sporulation process. Repressor of abrB, activator of the spoIIa operon. Binds the DNA sequence 5'-TGNCGAA-3' (0A box).</text>
</comment>
<dbReference type="AlphaFoldDB" id="A0A7D7RBY1"/>
<dbReference type="GO" id="GO:0000160">
    <property type="term" value="P:phosphorelay signal transduction system"/>
    <property type="evidence" value="ECO:0007669"/>
    <property type="project" value="UniProtKB-UniRule"/>
</dbReference>
<evidence type="ECO:0000256" key="8">
    <source>
        <dbReference type="ARBA" id="ARBA00023015"/>
    </source>
</evidence>
<evidence type="ECO:0000256" key="11">
    <source>
        <dbReference type="ARBA" id="ARBA00023163"/>
    </source>
</evidence>
<keyword evidence="18" id="KW-1185">Reference proteome</keyword>
<dbReference type="SMART" id="SM00448">
    <property type="entry name" value="REC"/>
    <property type="match status" value="1"/>
</dbReference>
<keyword evidence="8 13" id="KW-0805">Transcription regulation</keyword>
<dbReference type="CDD" id="cd17561">
    <property type="entry name" value="REC_Spo0A"/>
    <property type="match status" value="1"/>
</dbReference>
<evidence type="ECO:0000256" key="14">
    <source>
        <dbReference type="PIRSR" id="PIRSR002937-1"/>
    </source>
</evidence>
<dbReference type="PANTHER" id="PTHR44591:SF3">
    <property type="entry name" value="RESPONSE REGULATORY DOMAIN-CONTAINING PROTEIN"/>
    <property type="match status" value="1"/>
</dbReference>
<dbReference type="PROSITE" id="PS50110">
    <property type="entry name" value="RESPONSE_REGULATORY"/>
    <property type="match status" value="1"/>
</dbReference>
<evidence type="ECO:0000256" key="6">
    <source>
        <dbReference type="ARBA" id="ARBA00022969"/>
    </source>
</evidence>
<comment type="function">
    <text evidence="13">May play the central regulatory role in sporulation. It may be an element of the effector pathway responsible for the activation of sporulation genes in response to nutritional stress. Spo0A may act in concert with spo0H (a sigma factor) to control the expression of some genes that are critical to the sporulation process.</text>
</comment>
<evidence type="ECO:0000256" key="13">
    <source>
        <dbReference type="PIRNR" id="PIRNR002937"/>
    </source>
</evidence>
<gene>
    <name evidence="17" type="primary">spo0A</name>
    <name evidence="17" type="ORF">H1Q58_07750</name>
</gene>
<keyword evidence="11 13" id="KW-0804">Transcription</keyword>
<dbReference type="SUPFAM" id="SSF46894">
    <property type="entry name" value="C-terminal effector domain of the bipartite response regulators"/>
    <property type="match status" value="1"/>
</dbReference>
<evidence type="ECO:0000313" key="17">
    <source>
        <dbReference type="EMBL" id="QMT18838.1"/>
    </source>
</evidence>
<dbReference type="GO" id="GO:0005737">
    <property type="term" value="C:cytoplasm"/>
    <property type="evidence" value="ECO:0007669"/>
    <property type="project" value="UniProtKB-SubCell"/>
</dbReference>
<keyword evidence="10 13" id="KW-0010">Activator</keyword>
<evidence type="ECO:0000256" key="7">
    <source>
        <dbReference type="ARBA" id="ARBA00023012"/>
    </source>
</evidence>
<dbReference type="InterPro" id="IPR001789">
    <property type="entry name" value="Sig_transdc_resp-reg_receiver"/>
</dbReference>
<sequence>MEKIKIAIADDNRELVELMTEFLDSQPNMEVVGVAHDGRECIGILEQTEADILLLDIIMPYLDGIAVLDVLRSNERLSKIHVIMLSAFGQESIMSQAADYGASYFIMKPFETERLVVQINHIMKNGDQVVRNGLVTKDELITSRLKDIGVPPHLKGYMYLKAAVSIVVDEPSALGKVTKELYPKIALKFDTTPARVERSIRHAIEQVWVRSESVAHIASVFGYSEAHLQAKPANSEFIAMIVDSLGMNDNKK</sequence>
<evidence type="ECO:0000313" key="18">
    <source>
        <dbReference type="Proteomes" id="UP000514716"/>
    </source>
</evidence>
<dbReference type="EMBL" id="CP059540">
    <property type="protein sequence ID" value="QMT18838.1"/>
    <property type="molecule type" value="Genomic_DNA"/>
</dbReference>
<keyword evidence="7 13" id="KW-0902">Two-component regulatory system</keyword>
<dbReference type="GO" id="GO:0051606">
    <property type="term" value="P:detection of stimulus"/>
    <property type="evidence" value="ECO:0007669"/>
    <property type="project" value="UniProtKB-UniRule"/>
</dbReference>
<feature type="binding site" evidence="14">
    <location>
        <position position="10"/>
    </location>
    <ligand>
        <name>Ca(2+)</name>
        <dbReference type="ChEBI" id="CHEBI:29108"/>
    </ligand>
</feature>
<evidence type="ECO:0000256" key="2">
    <source>
        <dbReference type="ARBA" id="ARBA00022490"/>
    </source>
</evidence>
<dbReference type="Gene3D" id="3.40.50.2300">
    <property type="match status" value="1"/>
</dbReference>
<keyword evidence="2 13" id="KW-0963">Cytoplasm</keyword>
<evidence type="ECO:0000256" key="5">
    <source>
        <dbReference type="ARBA" id="ARBA00022837"/>
    </source>
</evidence>
<dbReference type="Pfam" id="PF00072">
    <property type="entry name" value="Response_reg"/>
    <property type="match status" value="1"/>
</dbReference>
<reference evidence="17 18" key="1">
    <citation type="submission" date="2020-07" db="EMBL/GenBank/DDBJ databases">
        <title>Screening of a cold-adapted Planococcus bacterium producing protease in traditional shrimp paste and protease identification by genome sequencing.</title>
        <authorList>
            <person name="Gao R."/>
            <person name="Leng W."/>
            <person name="Chu Q."/>
            <person name="Wu X."/>
            <person name="Liu H."/>
            <person name="Li X."/>
        </authorList>
    </citation>
    <scope>NUCLEOTIDE SEQUENCE [LARGE SCALE GENOMIC DNA]</scope>
    <source>
        <strain evidence="17 18">XJ11</strain>
    </source>
</reference>
<dbReference type="GO" id="GO:0005509">
    <property type="term" value="F:calcium ion binding"/>
    <property type="evidence" value="ECO:0007669"/>
    <property type="project" value="UniProtKB-UniRule"/>
</dbReference>
<evidence type="ECO:0000256" key="15">
    <source>
        <dbReference type="PROSITE-ProRule" id="PRU00169"/>
    </source>
</evidence>
<dbReference type="PANTHER" id="PTHR44591">
    <property type="entry name" value="STRESS RESPONSE REGULATOR PROTEIN 1"/>
    <property type="match status" value="1"/>
</dbReference>
<dbReference type="GO" id="GO:0042173">
    <property type="term" value="P:regulation of sporulation resulting in formation of a cellular spore"/>
    <property type="evidence" value="ECO:0007669"/>
    <property type="project" value="InterPro"/>
</dbReference>
<comment type="cofactor">
    <cofactor evidence="13 14">
        <name>Ca(2+)</name>
        <dbReference type="ChEBI" id="CHEBI:29108"/>
    </cofactor>
    <text evidence="13 14">Binds 1 Ca(2+) ion per subunit.</text>
</comment>
<dbReference type="GO" id="GO:0030435">
    <property type="term" value="P:sporulation resulting in formation of a cellular spore"/>
    <property type="evidence" value="ECO:0007669"/>
    <property type="project" value="UniProtKB-UniRule"/>
</dbReference>
<evidence type="ECO:0000256" key="12">
    <source>
        <dbReference type="ARBA" id="ARBA00025691"/>
    </source>
</evidence>
<accession>A0A7D7RBY1</accession>
<dbReference type="Gene3D" id="1.10.10.10">
    <property type="entry name" value="Winged helix-like DNA-binding domain superfamily/Winged helix DNA-binding domain"/>
    <property type="match status" value="1"/>
</dbReference>
<dbReference type="KEGG" id="pdec:H1Q58_07750"/>
<feature type="binding site" evidence="14">
    <location>
        <position position="56"/>
    </location>
    <ligand>
        <name>Ca(2+)</name>
        <dbReference type="ChEBI" id="CHEBI:29108"/>
    </ligand>
</feature>
<dbReference type="InterPro" id="IPR016032">
    <property type="entry name" value="Sig_transdc_resp-reg_C-effctor"/>
</dbReference>
<feature type="modified residue" description="4-aspartylphosphate" evidence="15">
    <location>
        <position position="56"/>
    </location>
</feature>
<evidence type="ECO:0000256" key="10">
    <source>
        <dbReference type="ARBA" id="ARBA00023159"/>
    </source>
</evidence>
<dbReference type="InterPro" id="IPR050595">
    <property type="entry name" value="Bact_response_regulator"/>
</dbReference>
<dbReference type="InterPro" id="IPR014879">
    <property type="entry name" value="Spo0A_C"/>
</dbReference>
<dbReference type="NCBIfam" id="TIGR02875">
    <property type="entry name" value="spore_0_A"/>
    <property type="match status" value="1"/>
</dbReference>
<evidence type="ECO:0000256" key="9">
    <source>
        <dbReference type="ARBA" id="ARBA00023125"/>
    </source>
</evidence>
<dbReference type="Pfam" id="PF08769">
    <property type="entry name" value="Spo0A_C"/>
    <property type="match status" value="1"/>
</dbReference>
<keyword evidence="6 13" id="KW-0749">Sporulation</keyword>
<protein>
    <recommendedName>
        <fullName evidence="13">Stage 0 sporulation protein A homolog</fullName>
    </recommendedName>
</protein>
<dbReference type="GO" id="GO:0003677">
    <property type="term" value="F:DNA binding"/>
    <property type="evidence" value="ECO:0007669"/>
    <property type="project" value="UniProtKB-KW"/>
</dbReference>
<evidence type="ECO:0000256" key="3">
    <source>
        <dbReference type="ARBA" id="ARBA00022491"/>
    </source>
</evidence>
<keyword evidence="3 13" id="KW-0678">Repressor</keyword>
<evidence type="ECO:0000256" key="4">
    <source>
        <dbReference type="ARBA" id="ARBA00022553"/>
    </source>
</evidence>
<feature type="domain" description="Response regulatory" evidence="16">
    <location>
        <begin position="5"/>
        <end position="123"/>
    </location>
</feature>
<dbReference type="InterPro" id="IPR011006">
    <property type="entry name" value="CheY-like_superfamily"/>
</dbReference>
<keyword evidence="4 15" id="KW-0597">Phosphoprotein</keyword>
<evidence type="ECO:0000259" key="16">
    <source>
        <dbReference type="PROSITE" id="PS50110"/>
    </source>
</evidence>
<dbReference type="GO" id="GO:0003700">
    <property type="term" value="F:DNA-binding transcription factor activity"/>
    <property type="evidence" value="ECO:0007669"/>
    <property type="project" value="InterPro"/>
</dbReference>
<dbReference type="RefSeq" id="WP_182093308.1">
    <property type="nucleotide sequence ID" value="NZ_CP059540.1"/>
</dbReference>
<keyword evidence="13 14" id="KW-0479">Metal-binding</keyword>
<keyword evidence="9 13" id="KW-0238">DNA-binding</keyword>
<dbReference type="SUPFAM" id="SSF52172">
    <property type="entry name" value="CheY-like"/>
    <property type="match status" value="1"/>
</dbReference>
<dbReference type="Proteomes" id="UP000514716">
    <property type="component" value="Chromosome"/>
</dbReference>
<dbReference type="InterPro" id="IPR036388">
    <property type="entry name" value="WH-like_DNA-bd_sf"/>
</dbReference>
<comment type="subcellular location">
    <subcellularLocation>
        <location evidence="1 13">Cytoplasm</location>
    </subcellularLocation>
</comment>
<evidence type="ECO:0000256" key="1">
    <source>
        <dbReference type="ARBA" id="ARBA00004496"/>
    </source>
</evidence>
<dbReference type="InterPro" id="IPR012052">
    <property type="entry name" value="Spore_0_A"/>
</dbReference>
<name>A0A7D7RBY1_PLAMR</name>
<organism evidence="17 18">
    <name type="scientific">Planococcus maritimus</name>
    <dbReference type="NCBI Taxonomy" id="192421"/>
    <lineage>
        <taxon>Bacteria</taxon>
        <taxon>Bacillati</taxon>
        <taxon>Bacillota</taxon>
        <taxon>Bacilli</taxon>
        <taxon>Bacillales</taxon>
        <taxon>Caryophanaceae</taxon>
        <taxon>Planococcus</taxon>
    </lineage>
</organism>
<feature type="binding site" evidence="14">
    <location>
        <position position="11"/>
    </location>
    <ligand>
        <name>Ca(2+)</name>
        <dbReference type="ChEBI" id="CHEBI:29108"/>
    </ligand>
</feature>
<proteinExistence type="predicted"/>